<protein>
    <recommendedName>
        <fullName evidence="7">Bestrophin homolog</fullName>
    </recommendedName>
</protein>
<evidence type="ECO:0000256" key="4">
    <source>
        <dbReference type="ARBA" id="ARBA00023136"/>
    </source>
</evidence>
<evidence type="ECO:0000256" key="6">
    <source>
        <dbReference type="ARBA" id="ARBA00034769"/>
    </source>
</evidence>
<dbReference type="Ensembl" id="ENSAZOT00000010550.1">
    <property type="protein sequence ID" value="ENSAZOP00000009882.1"/>
    <property type="gene ID" value="ENSAZOG00000006312.1"/>
</dbReference>
<keyword evidence="7" id="KW-0868">Chloride</keyword>
<reference evidence="8" key="1">
    <citation type="submission" date="2025-08" db="UniProtKB">
        <authorList>
            <consortium name="Ensembl"/>
        </authorList>
    </citation>
    <scope>IDENTIFICATION</scope>
</reference>
<dbReference type="GO" id="GO:0005886">
    <property type="term" value="C:plasma membrane"/>
    <property type="evidence" value="ECO:0007669"/>
    <property type="project" value="UniProtKB-SubCell"/>
</dbReference>
<evidence type="ECO:0000313" key="8">
    <source>
        <dbReference type="Ensembl" id="ENSAZOP00000009882.1"/>
    </source>
</evidence>
<evidence type="ECO:0000256" key="1">
    <source>
        <dbReference type="ARBA" id="ARBA00004370"/>
    </source>
</evidence>
<dbReference type="AlphaFoldDB" id="A0A8B9ZRN3"/>
<evidence type="ECO:0000256" key="7">
    <source>
        <dbReference type="RuleBase" id="RU363126"/>
    </source>
</evidence>
<keyword evidence="7" id="KW-0869">Chloride channel</keyword>
<keyword evidence="7" id="KW-1003">Cell membrane</keyword>
<evidence type="ECO:0000313" key="9">
    <source>
        <dbReference type="Proteomes" id="UP000694549"/>
    </source>
</evidence>
<proteinExistence type="inferred from homology"/>
<accession>A0A8B9ZRN3</accession>
<keyword evidence="7" id="KW-0813">Transport</keyword>
<keyword evidence="4 7" id="KW-0472">Membrane</keyword>
<comment type="catalytic activity">
    <reaction evidence="5">
        <text>chloride(in) = chloride(out)</text>
        <dbReference type="Rhea" id="RHEA:29823"/>
        <dbReference type="ChEBI" id="CHEBI:17996"/>
    </reaction>
</comment>
<evidence type="ECO:0000256" key="2">
    <source>
        <dbReference type="ARBA" id="ARBA00022692"/>
    </source>
</evidence>
<keyword evidence="9" id="KW-1185">Reference proteome</keyword>
<comment type="similarity">
    <text evidence="6 7">Belongs to the anion channel-forming bestrophin (TC 1.A.46) family. Calcium-sensitive chloride channel subfamily.</text>
</comment>
<name>A0A8B9ZRN3_9AVES</name>
<dbReference type="PANTHER" id="PTHR10736">
    <property type="entry name" value="BESTROPHIN"/>
    <property type="match status" value="1"/>
</dbReference>
<reference evidence="8" key="2">
    <citation type="submission" date="2025-09" db="UniProtKB">
        <authorList>
            <consortium name="Ensembl"/>
        </authorList>
    </citation>
    <scope>IDENTIFICATION</scope>
</reference>
<dbReference type="PANTHER" id="PTHR10736:SF55">
    <property type="entry name" value="BESTROPHIN-4"/>
    <property type="match status" value="1"/>
</dbReference>
<dbReference type="Proteomes" id="UP000694549">
    <property type="component" value="Unplaced"/>
</dbReference>
<dbReference type="GO" id="GO:0005254">
    <property type="term" value="F:chloride channel activity"/>
    <property type="evidence" value="ECO:0007669"/>
    <property type="project" value="UniProtKB-KW"/>
</dbReference>
<comment type="function">
    <text evidence="7">Forms chloride channels.</text>
</comment>
<dbReference type="GO" id="GO:0034707">
    <property type="term" value="C:chloride channel complex"/>
    <property type="evidence" value="ECO:0007669"/>
    <property type="project" value="UniProtKB-KW"/>
</dbReference>
<comment type="caution">
    <text evidence="7">Lacks conserved residue(s) required for the propagation of feature annotation.</text>
</comment>
<keyword evidence="3 7" id="KW-1133">Transmembrane helix</keyword>
<dbReference type="Pfam" id="PF01062">
    <property type="entry name" value="Bestrophin"/>
    <property type="match status" value="1"/>
</dbReference>
<evidence type="ECO:0000256" key="3">
    <source>
        <dbReference type="ARBA" id="ARBA00022989"/>
    </source>
</evidence>
<sequence>LYTKVAQYCNRSTDLIPISFVLGFYVTLIVNRWWAQYTSIPLPDQLMCVISSNVHGKDERGRILRRTLIRYANLSAVLILRSVSTRVLKRFPTMDHVVEAGEGGKPWGGARLEIWGERAGKLGGVPVTLGWAKGWQWGSPWVPYMCHPAPTWRAYYLAGTLHVSLKKPMTLLPPQTLENPTFLLGRVPKNSLSHHWGSVALSPCRSPPAPPQAS</sequence>
<keyword evidence="7" id="KW-0407">Ion channel</keyword>
<evidence type="ECO:0000256" key="5">
    <source>
        <dbReference type="ARBA" id="ARBA00024167"/>
    </source>
</evidence>
<organism evidence="8 9">
    <name type="scientific">Anas zonorhyncha</name>
    <name type="common">Eastern spot-billed duck</name>
    <dbReference type="NCBI Taxonomy" id="75864"/>
    <lineage>
        <taxon>Eukaryota</taxon>
        <taxon>Metazoa</taxon>
        <taxon>Chordata</taxon>
        <taxon>Craniata</taxon>
        <taxon>Vertebrata</taxon>
        <taxon>Euteleostomi</taxon>
        <taxon>Archelosauria</taxon>
        <taxon>Archosauria</taxon>
        <taxon>Dinosauria</taxon>
        <taxon>Saurischia</taxon>
        <taxon>Theropoda</taxon>
        <taxon>Coelurosauria</taxon>
        <taxon>Aves</taxon>
        <taxon>Neognathae</taxon>
        <taxon>Galloanserae</taxon>
        <taxon>Anseriformes</taxon>
        <taxon>Anatidae</taxon>
        <taxon>Anatinae</taxon>
        <taxon>Anas</taxon>
    </lineage>
</organism>
<keyword evidence="7" id="KW-0406">Ion transport</keyword>
<feature type="transmembrane region" description="Helical" evidence="7">
    <location>
        <begin position="15"/>
        <end position="34"/>
    </location>
</feature>
<dbReference type="InterPro" id="IPR021134">
    <property type="entry name" value="Bestrophin-like"/>
</dbReference>
<keyword evidence="2 7" id="KW-0812">Transmembrane</keyword>
<dbReference type="InterPro" id="IPR000615">
    <property type="entry name" value="Bestrophin"/>
</dbReference>
<comment type="subcellular location">
    <subcellularLocation>
        <location evidence="7">Cell membrane</location>
        <topology evidence="7">Multi-pass membrane protein</topology>
    </subcellularLocation>
    <subcellularLocation>
        <location evidence="1">Membrane</location>
    </subcellularLocation>
</comment>